<reference evidence="2" key="1">
    <citation type="submission" date="2021-01" db="EMBL/GenBank/DDBJ databases">
        <title>Description of Breznakiella homolactica.</title>
        <authorList>
            <person name="Song Y."/>
            <person name="Brune A."/>
        </authorList>
    </citation>
    <scope>NUCLEOTIDE SEQUENCE</scope>
    <source>
        <strain evidence="2">RmG30</strain>
    </source>
</reference>
<gene>
    <name evidence="2" type="ORF">JFL75_03820</name>
</gene>
<dbReference type="InterPro" id="IPR051531">
    <property type="entry name" value="N-acetyltransferase"/>
</dbReference>
<accession>A0A7T8B9W7</accession>
<dbReference type="RefSeq" id="WP_215627358.1">
    <property type="nucleotide sequence ID" value="NZ_CP067089.2"/>
</dbReference>
<protein>
    <submittedName>
        <fullName evidence="2">GNAT family N-acetyltransferase</fullName>
    </submittedName>
</protein>
<organism evidence="2 3">
    <name type="scientific">Breznakiella homolactica</name>
    <dbReference type="NCBI Taxonomy" id="2798577"/>
    <lineage>
        <taxon>Bacteria</taxon>
        <taxon>Pseudomonadati</taxon>
        <taxon>Spirochaetota</taxon>
        <taxon>Spirochaetia</taxon>
        <taxon>Spirochaetales</taxon>
        <taxon>Breznakiellaceae</taxon>
        <taxon>Breznakiella</taxon>
    </lineage>
</organism>
<dbReference type="AlphaFoldDB" id="A0A7T8B9W7"/>
<evidence type="ECO:0000259" key="1">
    <source>
        <dbReference type="PROSITE" id="PS51186"/>
    </source>
</evidence>
<evidence type="ECO:0000313" key="3">
    <source>
        <dbReference type="Proteomes" id="UP000595917"/>
    </source>
</evidence>
<dbReference type="InterPro" id="IPR016181">
    <property type="entry name" value="Acyl_CoA_acyltransferase"/>
</dbReference>
<evidence type="ECO:0000313" key="2">
    <source>
        <dbReference type="EMBL" id="QQO10054.1"/>
    </source>
</evidence>
<dbReference type="PANTHER" id="PTHR43792">
    <property type="entry name" value="GNAT FAMILY, PUTATIVE (AFU_ORTHOLOGUE AFUA_3G00765)-RELATED-RELATED"/>
    <property type="match status" value="1"/>
</dbReference>
<dbReference type="InterPro" id="IPR000182">
    <property type="entry name" value="GNAT_dom"/>
</dbReference>
<sequence>MDSRINEFTSPRLTCRAVQEEDFPAIAALISDPEVMRYTFQECLADEPAQRAYFSKMLSGAAAAGPWVSFAVYNTKNRNFIGLGDCEFKYIKNNPVSAEIGYFLAREHWNQGYATEIAERLMDLCFAGFGVQKVNASCHSGNAASERIMRKIGMRPEGCLRRERIKEGLLYDELRYGILREEWIDIAGQKR</sequence>
<dbReference type="Pfam" id="PF13302">
    <property type="entry name" value="Acetyltransf_3"/>
    <property type="match status" value="1"/>
</dbReference>
<dbReference type="Gene3D" id="3.40.630.30">
    <property type="match status" value="1"/>
</dbReference>
<dbReference type="GO" id="GO:0016747">
    <property type="term" value="F:acyltransferase activity, transferring groups other than amino-acyl groups"/>
    <property type="evidence" value="ECO:0007669"/>
    <property type="project" value="InterPro"/>
</dbReference>
<proteinExistence type="predicted"/>
<name>A0A7T8B9W7_9SPIR</name>
<dbReference type="SUPFAM" id="SSF55729">
    <property type="entry name" value="Acyl-CoA N-acyltransferases (Nat)"/>
    <property type="match status" value="1"/>
</dbReference>
<keyword evidence="3" id="KW-1185">Reference proteome</keyword>
<feature type="domain" description="N-acetyltransferase" evidence="1">
    <location>
        <begin position="13"/>
        <end position="181"/>
    </location>
</feature>
<dbReference type="Proteomes" id="UP000595917">
    <property type="component" value="Chromosome"/>
</dbReference>
<dbReference type="EMBL" id="CP067089">
    <property type="protein sequence ID" value="QQO10054.1"/>
    <property type="molecule type" value="Genomic_DNA"/>
</dbReference>
<dbReference type="PANTHER" id="PTHR43792:SF1">
    <property type="entry name" value="N-ACETYLTRANSFERASE DOMAIN-CONTAINING PROTEIN"/>
    <property type="match status" value="1"/>
</dbReference>
<dbReference type="KEGG" id="bhc:JFL75_03820"/>
<dbReference type="PROSITE" id="PS51186">
    <property type="entry name" value="GNAT"/>
    <property type="match status" value="1"/>
</dbReference>